<feature type="transmembrane region" description="Helical" evidence="1">
    <location>
        <begin position="33"/>
        <end position="56"/>
    </location>
</feature>
<sequence>MESLGKNELTQTECQIQNTHDTKMQKIKDAEKYYQQAILGTMNLTFGVILIGSLLINKILSQS</sequence>
<protein>
    <submittedName>
        <fullName evidence="2">Uncharacterized protein</fullName>
    </submittedName>
</protein>
<proteinExistence type="predicted"/>
<evidence type="ECO:0000313" key="2">
    <source>
        <dbReference type="EMBL" id="QHT38063.1"/>
    </source>
</evidence>
<dbReference type="AlphaFoldDB" id="A0A6C0FBS0"/>
<organism evidence="2">
    <name type="scientific">viral metagenome</name>
    <dbReference type="NCBI Taxonomy" id="1070528"/>
    <lineage>
        <taxon>unclassified sequences</taxon>
        <taxon>metagenomes</taxon>
        <taxon>organismal metagenomes</taxon>
    </lineage>
</organism>
<name>A0A6C0FBS0_9ZZZZ</name>
<accession>A0A6C0FBS0</accession>
<evidence type="ECO:0000256" key="1">
    <source>
        <dbReference type="SAM" id="Phobius"/>
    </source>
</evidence>
<keyword evidence="1" id="KW-0472">Membrane</keyword>
<keyword evidence="1" id="KW-1133">Transmembrane helix</keyword>
<reference evidence="2" key="1">
    <citation type="journal article" date="2020" name="Nature">
        <title>Giant virus diversity and host interactions through global metagenomics.</title>
        <authorList>
            <person name="Schulz F."/>
            <person name="Roux S."/>
            <person name="Paez-Espino D."/>
            <person name="Jungbluth S."/>
            <person name="Walsh D.A."/>
            <person name="Denef V.J."/>
            <person name="McMahon K.D."/>
            <person name="Konstantinidis K.T."/>
            <person name="Eloe-Fadrosh E.A."/>
            <person name="Kyrpides N.C."/>
            <person name="Woyke T."/>
        </authorList>
    </citation>
    <scope>NUCLEOTIDE SEQUENCE</scope>
    <source>
        <strain evidence="2">GVMAG-S-ERX556049-19</strain>
    </source>
</reference>
<dbReference type="EMBL" id="MN738824">
    <property type="protein sequence ID" value="QHT38063.1"/>
    <property type="molecule type" value="Genomic_DNA"/>
</dbReference>
<keyword evidence="1" id="KW-0812">Transmembrane</keyword>